<evidence type="ECO:0000256" key="12">
    <source>
        <dbReference type="ARBA" id="ARBA00023136"/>
    </source>
</evidence>
<evidence type="ECO:0000256" key="4">
    <source>
        <dbReference type="ARBA" id="ARBA00022553"/>
    </source>
</evidence>
<dbReference type="InterPro" id="IPR036890">
    <property type="entry name" value="HATPase_C_sf"/>
</dbReference>
<evidence type="ECO:0000256" key="14">
    <source>
        <dbReference type="ARBA" id="ARBA00070152"/>
    </source>
</evidence>
<name>A0A4V3DV52_9NEIS</name>
<dbReference type="CDD" id="cd16922">
    <property type="entry name" value="HATPase_EvgS-ArcB-TorS-like"/>
    <property type="match status" value="1"/>
</dbReference>
<evidence type="ECO:0000256" key="9">
    <source>
        <dbReference type="ARBA" id="ARBA00022840"/>
    </source>
</evidence>
<evidence type="ECO:0000256" key="15">
    <source>
        <dbReference type="PROSITE-ProRule" id="PRU00169"/>
    </source>
</evidence>
<keyword evidence="9" id="KW-0067">ATP-binding</keyword>
<dbReference type="SUPFAM" id="SSF55785">
    <property type="entry name" value="PYP-like sensor domain (PAS domain)"/>
    <property type="match status" value="1"/>
</dbReference>
<comment type="function">
    <text evidence="13">Member of the two-component regulatory system BvgS/BvgA. Phosphorylates BvgA via a four-step phosphorelay in response to environmental signals.</text>
</comment>
<dbReference type="CDD" id="cd00082">
    <property type="entry name" value="HisKA"/>
    <property type="match status" value="1"/>
</dbReference>
<dbReference type="SUPFAM" id="SSF52172">
    <property type="entry name" value="CheY-like"/>
    <property type="match status" value="1"/>
</dbReference>
<dbReference type="InterPro" id="IPR001789">
    <property type="entry name" value="Sig_transdc_resp-reg_receiver"/>
</dbReference>
<dbReference type="SMART" id="SM00448">
    <property type="entry name" value="REC"/>
    <property type="match status" value="1"/>
</dbReference>
<keyword evidence="4 15" id="KW-0597">Phosphoprotein</keyword>
<evidence type="ECO:0000256" key="6">
    <source>
        <dbReference type="ARBA" id="ARBA00022692"/>
    </source>
</evidence>
<dbReference type="Proteomes" id="UP000295611">
    <property type="component" value="Unassembled WGS sequence"/>
</dbReference>
<dbReference type="InterPro" id="IPR004358">
    <property type="entry name" value="Sig_transdc_His_kin-like_C"/>
</dbReference>
<proteinExistence type="predicted"/>
<dbReference type="FunFam" id="3.30.565.10:FF:000010">
    <property type="entry name" value="Sensor histidine kinase RcsC"/>
    <property type="match status" value="1"/>
</dbReference>
<dbReference type="InterPro" id="IPR011006">
    <property type="entry name" value="CheY-like_superfamily"/>
</dbReference>
<dbReference type="PROSITE" id="PS50109">
    <property type="entry name" value="HIS_KIN"/>
    <property type="match status" value="1"/>
</dbReference>
<dbReference type="EMBL" id="SNZP01000007">
    <property type="protein sequence ID" value="TDR79649.1"/>
    <property type="molecule type" value="Genomic_DNA"/>
</dbReference>
<organism evidence="18 19">
    <name type="scientific">Paludibacterium purpuratum</name>
    <dbReference type="NCBI Taxonomy" id="1144873"/>
    <lineage>
        <taxon>Bacteria</taxon>
        <taxon>Pseudomonadati</taxon>
        <taxon>Pseudomonadota</taxon>
        <taxon>Betaproteobacteria</taxon>
        <taxon>Neisseriales</taxon>
        <taxon>Chromobacteriaceae</taxon>
        <taxon>Paludibacterium</taxon>
    </lineage>
</organism>
<dbReference type="GO" id="GO:0006355">
    <property type="term" value="P:regulation of DNA-templated transcription"/>
    <property type="evidence" value="ECO:0007669"/>
    <property type="project" value="InterPro"/>
</dbReference>
<dbReference type="Pfam" id="PF00989">
    <property type="entry name" value="PAS"/>
    <property type="match status" value="1"/>
</dbReference>
<protein>
    <recommendedName>
        <fullName evidence="14">Virulence sensor protein BvgS</fullName>
        <ecNumber evidence="3">2.7.13.3</ecNumber>
    </recommendedName>
</protein>
<dbReference type="PROSITE" id="PS50110">
    <property type="entry name" value="RESPONSE_REGULATORY"/>
    <property type="match status" value="1"/>
</dbReference>
<evidence type="ECO:0000313" key="19">
    <source>
        <dbReference type="Proteomes" id="UP000295611"/>
    </source>
</evidence>
<evidence type="ECO:0000256" key="13">
    <source>
        <dbReference type="ARBA" id="ARBA00058004"/>
    </source>
</evidence>
<dbReference type="PRINTS" id="PR00344">
    <property type="entry name" value="BCTRLSENSOR"/>
</dbReference>
<dbReference type="Pfam" id="PF02518">
    <property type="entry name" value="HATPase_c"/>
    <property type="match status" value="1"/>
</dbReference>
<feature type="domain" description="Response regulatory" evidence="17">
    <location>
        <begin position="478"/>
        <end position="594"/>
    </location>
</feature>
<dbReference type="InterPro" id="IPR000014">
    <property type="entry name" value="PAS"/>
</dbReference>
<evidence type="ECO:0000256" key="8">
    <source>
        <dbReference type="ARBA" id="ARBA00022777"/>
    </source>
</evidence>
<dbReference type="EC" id="2.7.13.3" evidence="3"/>
<evidence type="ECO:0000313" key="18">
    <source>
        <dbReference type="EMBL" id="TDR79649.1"/>
    </source>
</evidence>
<dbReference type="Gene3D" id="1.10.287.130">
    <property type="match status" value="1"/>
</dbReference>
<sequence>MSDSPNERWLRAQAEAVLGGGQSPTGSEARTDDELLHELQVHQIELEMQNETLRQTQIALEQSRDLYVDLYELAPVGYISLNASGAITRINLTGTALFGRSRKNMLQRCFSTYVPGDEQDRWLRHFMRLILSGGHSRLALTIKRADGTVFAAQLDCTCEKKLSVDARSSPDADEACLCIALSDISATKAIERELRQTKAGLEQLVTARTAELADAKLKAEQANLAKSAFLANMSHEIRTPLNAIIGLCHLLCRDLVEPERRQRLEQLVASSEHLRDIVNDVLDLARIEAHGHVLEPGDFCLDTLLLKIERMVGGLAQEKGLTLTMAAPPPVRALWLHGDALRLAQVLINLCGNAVKFTSQGSVRLGVECLTETPDHVVLAIAVNDTGIGIAPEALSRLFQPFSQIDTPPAREYGGTGLGLVISQHLVNLMGGTIAVESQPGVGSCFHFRLTVPHATVEAPHTGLLVAAPTATNFHGRCVLFAEDHPLSQEILFEMLKNLGCDVDVASDGEDAVEYARKRGYDLILLDMQMPKLNGLAAARLIREMPTHHKTPMIALTANAFSDDRRHCLEAGMNDHLPKPVTPAVLAATLARWMPGAAVPPSSPES</sequence>
<dbReference type="CDD" id="cd00130">
    <property type="entry name" value="PAS"/>
    <property type="match status" value="1"/>
</dbReference>
<dbReference type="InterPro" id="IPR005467">
    <property type="entry name" value="His_kinase_dom"/>
</dbReference>
<evidence type="ECO:0000259" key="17">
    <source>
        <dbReference type="PROSITE" id="PS50110"/>
    </source>
</evidence>
<dbReference type="AlphaFoldDB" id="A0A4V3DV52"/>
<evidence type="ECO:0000256" key="10">
    <source>
        <dbReference type="ARBA" id="ARBA00022989"/>
    </source>
</evidence>
<dbReference type="InterPro" id="IPR036097">
    <property type="entry name" value="HisK_dim/P_sf"/>
</dbReference>
<dbReference type="SUPFAM" id="SSF47384">
    <property type="entry name" value="Homodimeric domain of signal transducing histidine kinase"/>
    <property type="match status" value="1"/>
</dbReference>
<dbReference type="PANTHER" id="PTHR45339:SF1">
    <property type="entry name" value="HYBRID SIGNAL TRANSDUCTION HISTIDINE KINASE J"/>
    <property type="match status" value="1"/>
</dbReference>
<feature type="modified residue" description="4-aspartylphosphate" evidence="15">
    <location>
        <position position="527"/>
    </location>
</feature>
<dbReference type="Gene3D" id="3.40.50.2300">
    <property type="match status" value="1"/>
</dbReference>
<dbReference type="SMART" id="SM00387">
    <property type="entry name" value="HATPase_c"/>
    <property type="match status" value="1"/>
</dbReference>
<dbReference type="GO" id="GO:0005524">
    <property type="term" value="F:ATP binding"/>
    <property type="evidence" value="ECO:0007669"/>
    <property type="project" value="UniProtKB-KW"/>
</dbReference>
<feature type="domain" description="Histidine kinase" evidence="16">
    <location>
        <begin position="232"/>
        <end position="454"/>
    </location>
</feature>
<dbReference type="InterPro" id="IPR013767">
    <property type="entry name" value="PAS_fold"/>
</dbReference>
<evidence type="ECO:0000256" key="11">
    <source>
        <dbReference type="ARBA" id="ARBA00023012"/>
    </source>
</evidence>
<keyword evidence="7" id="KW-0547">Nucleotide-binding</keyword>
<dbReference type="InterPro" id="IPR003661">
    <property type="entry name" value="HisK_dim/P_dom"/>
</dbReference>
<keyword evidence="8" id="KW-0418">Kinase</keyword>
<dbReference type="FunFam" id="1.10.287.130:FF:000004">
    <property type="entry name" value="Ethylene receptor 1"/>
    <property type="match status" value="1"/>
</dbReference>
<dbReference type="Gene3D" id="3.30.450.20">
    <property type="entry name" value="PAS domain"/>
    <property type="match status" value="1"/>
</dbReference>
<keyword evidence="12" id="KW-0472">Membrane</keyword>
<evidence type="ECO:0000259" key="16">
    <source>
        <dbReference type="PROSITE" id="PS50109"/>
    </source>
</evidence>
<dbReference type="Pfam" id="PF00072">
    <property type="entry name" value="Response_reg"/>
    <property type="match status" value="1"/>
</dbReference>
<dbReference type="SMART" id="SM00388">
    <property type="entry name" value="HisKA"/>
    <property type="match status" value="1"/>
</dbReference>
<dbReference type="GO" id="GO:0016020">
    <property type="term" value="C:membrane"/>
    <property type="evidence" value="ECO:0007669"/>
    <property type="project" value="UniProtKB-SubCell"/>
</dbReference>
<evidence type="ECO:0000256" key="3">
    <source>
        <dbReference type="ARBA" id="ARBA00012438"/>
    </source>
</evidence>
<dbReference type="GO" id="GO:0000155">
    <property type="term" value="F:phosphorelay sensor kinase activity"/>
    <property type="evidence" value="ECO:0007669"/>
    <property type="project" value="InterPro"/>
</dbReference>
<evidence type="ECO:0000256" key="1">
    <source>
        <dbReference type="ARBA" id="ARBA00000085"/>
    </source>
</evidence>
<dbReference type="InterPro" id="IPR035965">
    <property type="entry name" value="PAS-like_dom_sf"/>
</dbReference>
<dbReference type="CDD" id="cd17546">
    <property type="entry name" value="REC_hyHK_CKI1_RcsC-like"/>
    <property type="match status" value="1"/>
</dbReference>
<keyword evidence="5" id="KW-0808">Transferase</keyword>
<keyword evidence="6" id="KW-0812">Transmembrane</keyword>
<gene>
    <name evidence="18" type="ORF">DFP86_10712</name>
</gene>
<keyword evidence="10" id="KW-1133">Transmembrane helix</keyword>
<evidence type="ECO:0000256" key="2">
    <source>
        <dbReference type="ARBA" id="ARBA00004370"/>
    </source>
</evidence>
<comment type="caution">
    <text evidence="18">The sequence shown here is derived from an EMBL/GenBank/DDBJ whole genome shotgun (WGS) entry which is preliminary data.</text>
</comment>
<dbReference type="InterPro" id="IPR003594">
    <property type="entry name" value="HATPase_dom"/>
</dbReference>
<dbReference type="Gene3D" id="3.30.565.10">
    <property type="entry name" value="Histidine kinase-like ATPase, C-terminal domain"/>
    <property type="match status" value="1"/>
</dbReference>
<evidence type="ECO:0000256" key="7">
    <source>
        <dbReference type="ARBA" id="ARBA00022741"/>
    </source>
</evidence>
<dbReference type="Pfam" id="PF00512">
    <property type="entry name" value="HisKA"/>
    <property type="match status" value="1"/>
</dbReference>
<dbReference type="SUPFAM" id="SSF55874">
    <property type="entry name" value="ATPase domain of HSP90 chaperone/DNA topoisomerase II/histidine kinase"/>
    <property type="match status" value="1"/>
</dbReference>
<keyword evidence="19" id="KW-1185">Reference proteome</keyword>
<dbReference type="SMART" id="SM00091">
    <property type="entry name" value="PAS"/>
    <property type="match status" value="1"/>
</dbReference>
<accession>A0A4V3DV52</accession>
<comment type="subcellular location">
    <subcellularLocation>
        <location evidence="2">Membrane</location>
    </subcellularLocation>
</comment>
<dbReference type="PANTHER" id="PTHR45339">
    <property type="entry name" value="HYBRID SIGNAL TRANSDUCTION HISTIDINE KINASE J"/>
    <property type="match status" value="1"/>
</dbReference>
<comment type="catalytic activity">
    <reaction evidence="1">
        <text>ATP + protein L-histidine = ADP + protein N-phospho-L-histidine.</text>
        <dbReference type="EC" id="2.7.13.3"/>
    </reaction>
</comment>
<evidence type="ECO:0000256" key="5">
    <source>
        <dbReference type="ARBA" id="ARBA00022679"/>
    </source>
</evidence>
<reference evidence="18 19" key="1">
    <citation type="submission" date="2019-03" db="EMBL/GenBank/DDBJ databases">
        <title>Genomic Encyclopedia of Type Strains, Phase III (KMG-III): the genomes of soil and plant-associated and newly described type strains.</title>
        <authorList>
            <person name="Whitman W."/>
        </authorList>
    </citation>
    <scope>NUCLEOTIDE SEQUENCE [LARGE SCALE GENOMIC DNA]</scope>
    <source>
        <strain evidence="18 19">CECT 8976</strain>
    </source>
</reference>
<keyword evidence="11" id="KW-0902">Two-component regulatory system</keyword>
<dbReference type="NCBIfam" id="TIGR00229">
    <property type="entry name" value="sensory_box"/>
    <property type="match status" value="1"/>
</dbReference>